<protein>
    <recommendedName>
        <fullName evidence="2">Acyl-CoA thioesterase-like N-terminal HotDog domain-containing protein</fullName>
    </recommendedName>
</protein>
<dbReference type="Proteomes" id="UP000008914">
    <property type="component" value="Chromosome"/>
</dbReference>
<reference evidence="3 4" key="1">
    <citation type="journal article" date="2010" name="Stand. Genomic Sci.">
        <title>Complete genome sequence of Intrasporangium calvum type strain (7 KIP).</title>
        <authorList>
            <person name="Del Rio T.G."/>
            <person name="Chertkov O."/>
            <person name="Yasawong M."/>
            <person name="Lucas S."/>
            <person name="Deshpande S."/>
            <person name="Cheng J.F."/>
            <person name="Detter C."/>
            <person name="Tapia R."/>
            <person name="Han C."/>
            <person name="Goodwin L."/>
            <person name="Pitluck S."/>
            <person name="Liolios K."/>
            <person name="Ivanova N."/>
            <person name="Mavromatis K."/>
            <person name="Pati A."/>
            <person name="Chen A."/>
            <person name="Palaniappan K."/>
            <person name="Land M."/>
            <person name="Hauser L."/>
            <person name="Chang Y.J."/>
            <person name="Jeffries C.D."/>
            <person name="Rohde M."/>
            <person name="Pukall R."/>
            <person name="Sikorski J."/>
            <person name="Goker M."/>
            <person name="Woyke T."/>
            <person name="Bristow J."/>
            <person name="Eisen J.A."/>
            <person name="Markowitz V."/>
            <person name="Hugenholtz P."/>
            <person name="Kyrpides N.C."/>
            <person name="Klenk H.P."/>
            <person name="Lapidus A."/>
        </authorList>
    </citation>
    <scope>NUCLEOTIDE SEQUENCE [LARGE SCALE GENOMIC DNA]</scope>
    <source>
        <strain evidence="4">ATCC 23552 / DSM 43043 / JCM 3097 / NBRC 12989 / 7 KIP</strain>
    </source>
</reference>
<dbReference type="STRING" id="710696.Intca_3028"/>
<gene>
    <name evidence="3" type="ordered locus">Intca_3028</name>
</gene>
<dbReference type="Gene3D" id="3.10.129.10">
    <property type="entry name" value="Hotdog Thioesterase"/>
    <property type="match status" value="2"/>
</dbReference>
<evidence type="ECO:0000313" key="3">
    <source>
        <dbReference type="EMBL" id="ADU49518.1"/>
    </source>
</evidence>
<sequence>MGVSDVRGPQRTPRQRAIDAIGNTRESGGFFYAHFVGVRGGATAAGRSELAVLPAPGQPRPSTMAVGTLADLALGSALRSALGTGLLMPTVDLTLTLVREPRGEVVAQGFALPTATGSATATASCDLSDSDGRVGLASGTFALRPAAARSVRSMPWDTALSPTGPIDQPGPPSLAPGDLSPEERACLEAVLYDGGRASGGVDAVDDALLGFSAFPHETEETLVEARVGPALANRAGYLHGGALIALVARTAQAALGAQPTDLHTVTLQFLRPVTGPELSGSASVRRRGRSSGVVAVDVAGLRAGQGDLLATALVALKVGR</sequence>
<evidence type="ECO:0000259" key="2">
    <source>
        <dbReference type="Pfam" id="PF13622"/>
    </source>
</evidence>
<name>E6SBJ0_INTC7</name>
<proteinExistence type="predicted"/>
<dbReference type="SUPFAM" id="SSF54637">
    <property type="entry name" value="Thioesterase/thiol ester dehydrase-isomerase"/>
    <property type="match status" value="2"/>
</dbReference>
<dbReference type="CDD" id="cd03443">
    <property type="entry name" value="PaaI_thioesterase"/>
    <property type="match status" value="1"/>
</dbReference>
<dbReference type="InterPro" id="IPR029069">
    <property type="entry name" value="HotDog_dom_sf"/>
</dbReference>
<dbReference type="AlphaFoldDB" id="E6SBJ0"/>
<feature type="region of interest" description="Disordered" evidence="1">
    <location>
        <begin position="156"/>
        <end position="180"/>
    </location>
</feature>
<dbReference type="EMBL" id="CP002343">
    <property type="protein sequence ID" value="ADU49518.1"/>
    <property type="molecule type" value="Genomic_DNA"/>
</dbReference>
<evidence type="ECO:0000313" key="4">
    <source>
        <dbReference type="Proteomes" id="UP000008914"/>
    </source>
</evidence>
<dbReference type="InterPro" id="IPR049449">
    <property type="entry name" value="TesB_ACOT8-like_N"/>
</dbReference>
<feature type="domain" description="Acyl-CoA thioesterase-like N-terminal HotDog" evidence="2">
    <location>
        <begin position="236"/>
        <end position="313"/>
    </location>
</feature>
<dbReference type="Pfam" id="PF13622">
    <property type="entry name" value="4HBT_3"/>
    <property type="match status" value="1"/>
</dbReference>
<dbReference type="eggNOG" id="COG2050">
    <property type="taxonomic scope" value="Bacteria"/>
</dbReference>
<evidence type="ECO:0000256" key="1">
    <source>
        <dbReference type="SAM" id="MobiDB-lite"/>
    </source>
</evidence>
<dbReference type="HOGENOM" id="CLU_868117_0_0_11"/>
<accession>E6SBJ0</accession>
<keyword evidence="4" id="KW-1185">Reference proteome</keyword>
<dbReference type="KEGG" id="ica:Intca_3028"/>
<organism evidence="3 4">
    <name type="scientific">Intrasporangium calvum (strain ATCC 23552 / DSM 43043 / JCM 3097 / NBRC 12989 / NCIMB 10167 / NRRL B-3866 / 7 KIP)</name>
    <dbReference type="NCBI Taxonomy" id="710696"/>
    <lineage>
        <taxon>Bacteria</taxon>
        <taxon>Bacillati</taxon>
        <taxon>Actinomycetota</taxon>
        <taxon>Actinomycetes</taxon>
        <taxon>Micrococcales</taxon>
        <taxon>Intrasporangiaceae</taxon>
        <taxon>Intrasporangium</taxon>
    </lineage>
</organism>